<name>A0ABV0JG32_9CYAN</name>
<evidence type="ECO:0000313" key="2">
    <source>
        <dbReference type="Proteomes" id="UP001464891"/>
    </source>
</evidence>
<organism evidence="1 2">
    <name type="scientific">Trichocoleus desertorum GB2-A4</name>
    <dbReference type="NCBI Taxonomy" id="2933944"/>
    <lineage>
        <taxon>Bacteria</taxon>
        <taxon>Bacillati</taxon>
        <taxon>Cyanobacteriota</taxon>
        <taxon>Cyanophyceae</taxon>
        <taxon>Leptolyngbyales</taxon>
        <taxon>Trichocoleusaceae</taxon>
        <taxon>Trichocoleus</taxon>
    </lineage>
</organism>
<sequence>MYSLIRASYAAERRGMYPQRFKQDLQRLVNELNIEIRIAHYPPYTSKYNPIEHRLFLHLTRACQGVIFESIEVIKDLMEKATTQTGLTVFASVLDKAYQTGRKVTEASEQTMKIVFDEYFYPNEITLLSHRHHDSRFYLITILRASMSCRICCNLPCSWSATKGILIAHMS</sequence>
<accession>A0ABV0JG32</accession>
<comment type="caution">
    <text evidence="1">The sequence shown here is derived from an EMBL/GenBank/DDBJ whole genome shotgun (WGS) entry which is preliminary data.</text>
</comment>
<dbReference type="RefSeq" id="WP_199299298.1">
    <property type="nucleotide sequence ID" value="NZ_JAMPKM010000043.1"/>
</dbReference>
<evidence type="ECO:0008006" key="3">
    <source>
        <dbReference type="Google" id="ProtNLM"/>
    </source>
</evidence>
<dbReference type="Proteomes" id="UP001464891">
    <property type="component" value="Unassembled WGS sequence"/>
</dbReference>
<protein>
    <recommendedName>
        <fullName evidence="3">Transposase</fullName>
    </recommendedName>
</protein>
<dbReference type="Pfam" id="PF07592">
    <property type="entry name" value="DDE_Tnp_ISAZ013"/>
    <property type="match status" value="1"/>
</dbReference>
<dbReference type="EMBL" id="JAMPKM010000043">
    <property type="protein sequence ID" value="MEP0820749.1"/>
    <property type="molecule type" value="Genomic_DNA"/>
</dbReference>
<gene>
    <name evidence="1" type="ORF">NC998_27055</name>
</gene>
<reference evidence="1 2" key="1">
    <citation type="submission" date="2022-04" db="EMBL/GenBank/DDBJ databases">
        <title>Positive selection, recombination, and allopatry shape intraspecific diversity of widespread and dominant cyanobacteria.</title>
        <authorList>
            <person name="Wei J."/>
            <person name="Shu W."/>
            <person name="Hu C."/>
        </authorList>
    </citation>
    <scope>NUCLEOTIDE SEQUENCE [LARGE SCALE GENOMIC DNA]</scope>
    <source>
        <strain evidence="1 2">GB2-A4</strain>
    </source>
</reference>
<dbReference type="InterPro" id="IPR011518">
    <property type="entry name" value="Transposase_36"/>
</dbReference>
<proteinExistence type="predicted"/>
<keyword evidence="2" id="KW-1185">Reference proteome</keyword>
<evidence type="ECO:0000313" key="1">
    <source>
        <dbReference type="EMBL" id="MEP0820749.1"/>
    </source>
</evidence>